<dbReference type="EMBL" id="JBAHYK010000142">
    <property type="protein sequence ID" value="KAL0577686.1"/>
    <property type="molecule type" value="Genomic_DNA"/>
</dbReference>
<sequence>MLRRSIDQAIQQASLSKPLQQITVSNLLPIYIRVAGFESLCPDALAAFERAMDKAKAEMEMETVIAKLRDEYWMNKLGGCKGKERVCQCSGCGGMRLKKEEKYVVVKEKDLVKLSPESSTSAVPRDAKKTKKAKKRVKRQRAGPSQSI</sequence>
<accession>A0ABR3FQG2</accession>
<organism evidence="2 3">
    <name type="scientific">Marasmius crinis-equi</name>
    <dbReference type="NCBI Taxonomy" id="585013"/>
    <lineage>
        <taxon>Eukaryota</taxon>
        <taxon>Fungi</taxon>
        <taxon>Dikarya</taxon>
        <taxon>Basidiomycota</taxon>
        <taxon>Agaricomycotina</taxon>
        <taxon>Agaricomycetes</taxon>
        <taxon>Agaricomycetidae</taxon>
        <taxon>Agaricales</taxon>
        <taxon>Marasmiineae</taxon>
        <taxon>Marasmiaceae</taxon>
        <taxon>Marasmius</taxon>
    </lineage>
</organism>
<protein>
    <submittedName>
        <fullName evidence="2">Uncharacterized protein</fullName>
    </submittedName>
</protein>
<feature type="region of interest" description="Disordered" evidence="1">
    <location>
        <begin position="114"/>
        <end position="148"/>
    </location>
</feature>
<name>A0ABR3FQG2_9AGAR</name>
<evidence type="ECO:0000313" key="2">
    <source>
        <dbReference type="EMBL" id="KAL0577686.1"/>
    </source>
</evidence>
<keyword evidence="3" id="KW-1185">Reference proteome</keyword>
<evidence type="ECO:0000313" key="3">
    <source>
        <dbReference type="Proteomes" id="UP001465976"/>
    </source>
</evidence>
<dbReference type="Proteomes" id="UP001465976">
    <property type="component" value="Unassembled WGS sequence"/>
</dbReference>
<gene>
    <name evidence="2" type="ORF">V5O48_004290</name>
</gene>
<evidence type="ECO:0000256" key="1">
    <source>
        <dbReference type="SAM" id="MobiDB-lite"/>
    </source>
</evidence>
<proteinExistence type="predicted"/>
<comment type="caution">
    <text evidence="2">The sequence shown here is derived from an EMBL/GenBank/DDBJ whole genome shotgun (WGS) entry which is preliminary data.</text>
</comment>
<feature type="compositionally biased region" description="Basic residues" evidence="1">
    <location>
        <begin position="128"/>
        <end position="141"/>
    </location>
</feature>
<reference evidence="2 3" key="1">
    <citation type="submission" date="2024-02" db="EMBL/GenBank/DDBJ databases">
        <title>A draft genome for the cacao thread blight pathogen Marasmius crinis-equi.</title>
        <authorList>
            <person name="Cohen S.P."/>
            <person name="Baruah I.K."/>
            <person name="Amoako-Attah I."/>
            <person name="Bukari Y."/>
            <person name="Meinhardt L.W."/>
            <person name="Bailey B.A."/>
        </authorList>
    </citation>
    <scope>NUCLEOTIDE SEQUENCE [LARGE SCALE GENOMIC DNA]</scope>
    <source>
        <strain evidence="2 3">GH-76</strain>
    </source>
</reference>